<organism evidence="2 3">
    <name type="scientific">Heligmosomoides polygyrus</name>
    <name type="common">Parasitic roundworm</name>
    <dbReference type="NCBI Taxonomy" id="6339"/>
    <lineage>
        <taxon>Eukaryota</taxon>
        <taxon>Metazoa</taxon>
        <taxon>Ecdysozoa</taxon>
        <taxon>Nematoda</taxon>
        <taxon>Chromadorea</taxon>
        <taxon>Rhabditida</taxon>
        <taxon>Rhabditina</taxon>
        <taxon>Rhabditomorpha</taxon>
        <taxon>Strongyloidea</taxon>
        <taxon>Heligmosomidae</taxon>
        <taxon>Heligmosomoides</taxon>
    </lineage>
</organism>
<sequence>MYKAKVLYIGPKELCEVKAPNVTEEGELVDTPFDVSRSSLLLDEEPSSNTHLNTSMEEEQMRFNKDCVNRLIKVEESVGLLKDLVVQMNTCTISSTQRLERVEMVCKEILRRNPGKPTQGSIDYSYASARAVAEIRELKPNRNALALALEKLVYEDESEELSIAVDSRVRTRDRVLFIQQCVFKYFEVPEHLLEDVWKNVKDALNSRVRRSRKAAKANRIPRNPEVDEENILSDDLFT</sequence>
<dbReference type="AlphaFoldDB" id="A0A183FVB0"/>
<evidence type="ECO:0000313" key="2">
    <source>
        <dbReference type="Proteomes" id="UP000050761"/>
    </source>
</evidence>
<evidence type="ECO:0000313" key="3">
    <source>
        <dbReference type="WBParaSite" id="HPBE_0001222701-mRNA-1"/>
    </source>
</evidence>
<gene>
    <name evidence="1" type="ORF">HPBE_LOCUS12228</name>
</gene>
<dbReference type="WBParaSite" id="HPBE_0001222701-mRNA-1">
    <property type="protein sequence ID" value="HPBE_0001222701-mRNA-1"/>
    <property type="gene ID" value="HPBE_0001222701"/>
</dbReference>
<evidence type="ECO:0000313" key="1">
    <source>
        <dbReference type="EMBL" id="VDO91385.1"/>
    </source>
</evidence>
<name>A0A183FVB0_HELPZ</name>
<dbReference type="EMBL" id="UZAH01027408">
    <property type="protein sequence ID" value="VDO91385.1"/>
    <property type="molecule type" value="Genomic_DNA"/>
</dbReference>
<accession>A0A183FVB0</accession>
<protein>
    <submittedName>
        <fullName evidence="3">BEN domain-containing protein</fullName>
    </submittedName>
</protein>
<keyword evidence="2" id="KW-1185">Reference proteome</keyword>
<reference evidence="3" key="2">
    <citation type="submission" date="2019-09" db="UniProtKB">
        <authorList>
            <consortium name="WormBaseParasite"/>
        </authorList>
    </citation>
    <scope>IDENTIFICATION</scope>
</reference>
<reference evidence="1 2" key="1">
    <citation type="submission" date="2018-11" db="EMBL/GenBank/DDBJ databases">
        <authorList>
            <consortium name="Pathogen Informatics"/>
        </authorList>
    </citation>
    <scope>NUCLEOTIDE SEQUENCE [LARGE SCALE GENOMIC DNA]</scope>
</reference>
<proteinExistence type="predicted"/>
<accession>A0A3P8D506</accession>
<dbReference type="OrthoDB" id="5870941at2759"/>
<dbReference type="Proteomes" id="UP000050761">
    <property type="component" value="Unassembled WGS sequence"/>
</dbReference>